<reference evidence="2 3" key="1">
    <citation type="submission" date="2018-07" db="EMBL/GenBank/DDBJ databases">
        <title>Draft genome of the type strain Streptomyces armeniacus ATCC 15676.</title>
        <authorList>
            <person name="Labana P."/>
            <person name="Gosse J.T."/>
            <person name="Boddy C.N."/>
        </authorList>
    </citation>
    <scope>NUCLEOTIDE SEQUENCE [LARGE SCALE GENOMIC DNA]</scope>
    <source>
        <strain evidence="2 3">ATCC 15676</strain>
    </source>
</reference>
<feature type="region of interest" description="Disordered" evidence="1">
    <location>
        <begin position="228"/>
        <end position="253"/>
    </location>
</feature>
<accession>A0A345XJY4</accession>
<dbReference type="PANTHER" id="PTHR38133:SF1">
    <property type="entry name" value="SLR1429 PROTEIN"/>
    <property type="match status" value="1"/>
</dbReference>
<proteinExistence type="predicted"/>
<gene>
    <name evidence="2" type="ORF">DVA86_04100</name>
</gene>
<dbReference type="KEGG" id="sarm:DVA86_04100"/>
<name>A0A345XJY4_9ACTN</name>
<dbReference type="RefSeq" id="WP_208875865.1">
    <property type="nucleotide sequence ID" value="NZ_CP031320.1"/>
</dbReference>
<dbReference type="AlphaFoldDB" id="A0A345XJY4"/>
<keyword evidence="3" id="KW-1185">Reference proteome</keyword>
<feature type="compositionally biased region" description="Pro residues" evidence="1">
    <location>
        <begin position="231"/>
        <end position="246"/>
    </location>
</feature>
<evidence type="ECO:0000313" key="3">
    <source>
        <dbReference type="Proteomes" id="UP000254425"/>
    </source>
</evidence>
<keyword evidence="2" id="KW-0067">ATP-binding</keyword>
<protein>
    <submittedName>
        <fullName evidence="2">SWF or SNF family helicase</fullName>
    </submittedName>
</protein>
<dbReference type="GO" id="GO:0004386">
    <property type="term" value="F:helicase activity"/>
    <property type="evidence" value="ECO:0007669"/>
    <property type="project" value="UniProtKB-KW"/>
</dbReference>
<dbReference type="EMBL" id="CP031320">
    <property type="protein sequence ID" value="AXK31950.1"/>
    <property type="molecule type" value="Genomic_DNA"/>
</dbReference>
<keyword evidence="2" id="KW-0347">Helicase</keyword>
<dbReference type="PANTHER" id="PTHR38133">
    <property type="entry name" value="SLR1429 PROTEIN"/>
    <property type="match status" value="1"/>
</dbReference>
<evidence type="ECO:0000256" key="1">
    <source>
        <dbReference type="SAM" id="MobiDB-lite"/>
    </source>
</evidence>
<dbReference type="Proteomes" id="UP000254425">
    <property type="component" value="Chromosome"/>
</dbReference>
<keyword evidence="2" id="KW-0547">Nucleotide-binding</keyword>
<organism evidence="2 3">
    <name type="scientific">Streptomyces armeniacus</name>
    <dbReference type="NCBI Taxonomy" id="83291"/>
    <lineage>
        <taxon>Bacteria</taxon>
        <taxon>Bacillati</taxon>
        <taxon>Actinomycetota</taxon>
        <taxon>Actinomycetes</taxon>
        <taxon>Kitasatosporales</taxon>
        <taxon>Streptomycetaceae</taxon>
        <taxon>Streptomyces</taxon>
    </lineage>
</organism>
<evidence type="ECO:0000313" key="2">
    <source>
        <dbReference type="EMBL" id="AXK31950.1"/>
    </source>
</evidence>
<keyword evidence="2" id="KW-0378">Hydrolase</keyword>
<sequence>MSTTPSNDEERVFDALPPAQGRGFASTWWGQTWLKALEDTALDAEQLRKGRRYARQGAVGAVSVRPGRITAVVRDRDGSPHRADVLLQQLGEDDWDRLLDVVAGEAGHLAALLDRDMPPRLVEDAADAGVELLPRIGDLEPECSCDAWDHCLHTAALCYQLARLLDQDPFVLLLMRGRSERALLDELQLRSAARAAQESAAAGGSEGAAPAEARDEGVAADEAFALGAVLPPLPPPPPPVAAPGGPPALDGGTAPPAAAGLDVAALEFLAAAAAVRAHRALADALGPGHAGSMPAAPLGAAQDVVRLAAARPAPRIAARLAAGGGRTAVELEAAVRAWEFGGAPALAVLEEAWTPERDALARVRGQLAAVWPDEESRPPLRAERNRWTLVDSAAQLRYARDGRWWPYRKERGRWWPAGPAEPDPAAALAALLTGG</sequence>